<dbReference type="RefSeq" id="WP_078763793.1">
    <property type="nucleotide sequence ID" value="NZ_FUWS01000015.1"/>
</dbReference>
<dbReference type="OrthoDB" id="4380123at2"/>
<evidence type="ECO:0000313" key="2">
    <source>
        <dbReference type="EMBL" id="SKA36086.1"/>
    </source>
</evidence>
<dbReference type="PANTHER" id="PTHR17985">
    <property type="entry name" value="SER/THR-RICH PROTEIN T10 IN DGCR REGION"/>
    <property type="match status" value="1"/>
</dbReference>
<dbReference type="InterPro" id="IPR008551">
    <property type="entry name" value="TANGO2"/>
</dbReference>
<organism evidence="2 3">
    <name type="scientific">Marinactinospora thermotolerans DSM 45154</name>
    <dbReference type="NCBI Taxonomy" id="1122192"/>
    <lineage>
        <taxon>Bacteria</taxon>
        <taxon>Bacillati</taxon>
        <taxon>Actinomycetota</taxon>
        <taxon>Actinomycetes</taxon>
        <taxon>Streptosporangiales</taxon>
        <taxon>Nocardiopsidaceae</taxon>
        <taxon>Marinactinospora</taxon>
    </lineage>
</organism>
<evidence type="ECO:0000313" key="3">
    <source>
        <dbReference type="Proteomes" id="UP000190637"/>
    </source>
</evidence>
<proteinExistence type="predicted"/>
<dbReference type="AlphaFoldDB" id="A0A1T4T6K0"/>
<evidence type="ECO:0000256" key="1">
    <source>
        <dbReference type="SAM" id="MobiDB-lite"/>
    </source>
</evidence>
<name>A0A1T4T6K0_9ACTN</name>
<dbReference type="Pfam" id="PF05742">
    <property type="entry name" value="TANGO2"/>
    <property type="match status" value="1"/>
</dbReference>
<dbReference type="Proteomes" id="UP000190637">
    <property type="component" value="Unassembled WGS sequence"/>
</dbReference>
<sequence>MCTVVVFHDPAAPVPLLIAAVRDEMTDRPWLPPARHWPRLPEVVGGRDLRAGGTWLAVAPGAVPRVGAVLNGFPEVTPRMERAPAEEGGPAGRSSRGELPLSAAAHGAVPDAAEAARFDPFHLLRADPAEAVLYSWDGARLLGRRLPPGVHVLVNSGWDPEAPRARRHAPLFTAALPRTGAGELRAASRPEEIWGGWLSLVNEAAAGPARGAGEEGGDSSALFARMDLPGGRAWASTSVTLLAVAPGVVRYAFNGSPGDPGAWYMVG</sequence>
<keyword evidence="3" id="KW-1185">Reference proteome</keyword>
<reference evidence="2 3" key="1">
    <citation type="submission" date="2017-02" db="EMBL/GenBank/DDBJ databases">
        <authorList>
            <person name="Peterson S.W."/>
        </authorList>
    </citation>
    <scope>NUCLEOTIDE SEQUENCE [LARGE SCALE GENOMIC DNA]</scope>
    <source>
        <strain evidence="2 3">DSM 45154</strain>
    </source>
</reference>
<feature type="region of interest" description="Disordered" evidence="1">
    <location>
        <begin position="79"/>
        <end position="106"/>
    </location>
</feature>
<dbReference type="STRING" id="1122192.SAMN02745673_04572"/>
<protein>
    <submittedName>
        <fullName evidence="2">Uncharacterized conserved protein</fullName>
    </submittedName>
</protein>
<dbReference type="PANTHER" id="PTHR17985:SF8">
    <property type="entry name" value="TRANSPORT AND GOLGI ORGANIZATION PROTEIN 2 HOMOLOG"/>
    <property type="match status" value="1"/>
</dbReference>
<accession>A0A1T4T6K0</accession>
<gene>
    <name evidence="2" type="ORF">SAMN02745673_04572</name>
</gene>
<dbReference type="EMBL" id="FUWS01000015">
    <property type="protein sequence ID" value="SKA36086.1"/>
    <property type="molecule type" value="Genomic_DNA"/>
</dbReference>